<reference evidence="1 2" key="1">
    <citation type="submission" date="2019-02" db="EMBL/GenBank/DDBJ databases">
        <title>Kribbella capetownensis sp. nov. and Kribbella speibonae sp. nov., isolated from soil.</title>
        <authorList>
            <person name="Curtis S.M."/>
            <person name="Norton I."/>
            <person name="Everest G.J."/>
            <person name="Meyers P.R."/>
        </authorList>
    </citation>
    <scope>NUCLEOTIDE SEQUENCE [LARGE SCALE GENOMIC DNA]</scope>
    <source>
        <strain evidence="1 2">YM53</strain>
    </source>
</reference>
<accession>A0A4R0K0P6</accession>
<proteinExistence type="predicted"/>
<organism evidence="1 2">
    <name type="scientific">Kribbella capetownensis</name>
    <dbReference type="NCBI Taxonomy" id="1572659"/>
    <lineage>
        <taxon>Bacteria</taxon>
        <taxon>Bacillati</taxon>
        <taxon>Actinomycetota</taxon>
        <taxon>Actinomycetes</taxon>
        <taxon>Propionibacteriales</taxon>
        <taxon>Kribbellaceae</taxon>
        <taxon>Kribbella</taxon>
    </lineage>
</organism>
<keyword evidence="2" id="KW-1185">Reference proteome</keyword>
<dbReference type="Proteomes" id="UP000293342">
    <property type="component" value="Unassembled WGS sequence"/>
</dbReference>
<dbReference type="OrthoDB" id="9945992at2"/>
<comment type="caution">
    <text evidence="1">The sequence shown here is derived from an EMBL/GenBank/DDBJ whole genome shotgun (WGS) entry which is preliminary data.</text>
</comment>
<dbReference type="AlphaFoldDB" id="A0A4R0K0P6"/>
<sequence length="203" mass="22595">MPEPSDPIERVDQALSTFLPHIGAVAVDSARIEWGLSQLVSMLTNTPLADTLRMKTDQQVREIKRSLRDAAEPDHQPWADAITDWATTAKDLLRKRGDLMHSRWIIGDVPSPDDLVRTGQLTPEQAQRIDPQDYVNVYSSRLRGSDLPKKRSAPDLAEFAQSLHQHMSGYRRMWLAAGIVLGLWPAPTEPAARSGEQTDAPTG</sequence>
<evidence type="ECO:0000313" key="1">
    <source>
        <dbReference type="EMBL" id="TCC51276.1"/>
    </source>
</evidence>
<evidence type="ECO:0000313" key="2">
    <source>
        <dbReference type="Proteomes" id="UP000293342"/>
    </source>
</evidence>
<dbReference type="EMBL" id="SJKD01000002">
    <property type="protein sequence ID" value="TCC51276.1"/>
    <property type="molecule type" value="Genomic_DNA"/>
</dbReference>
<dbReference type="RefSeq" id="WP_131513960.1">
    <property type="nucleotide sequence ID" value="NZ_SJKD01000002.1"/>
</dbReference>
<gene>
    <name evidence="1" type="ORF">E0H75_14235</name>
</gene>
<protein>
    <submittedName>
        <fullName evidence="1">Uncharacterized protein</fullName>
    </submittedName>
</protein>
<name>A0A4R0K0P6_9ACTN</name>